<dbReference type="SUPFAM" id="SSF103473">
    <property type="entry name" value="MFS general substrate transporter"/>
    <property type="match status" value="1"/>
</dbReference>
<dbReference type="HOGENOM" id="CLU_696200_0_0_9"/>
<dbReference type="AlphaFoldDB" id="H6NPH1"/>
<dbReference type="GO" id="GO:0005886">
    <property type="term" value="C:plasma membrane"/>
    <property type="evidence" value="ECO:0007669"/>
    <property type="project" value="UniProtKB-SubCell"/>
</dbReference>
<feature type="transmembrane region" description="Helical" evidence="6">
    <location>
        <begin position="211"/>
        <end position="233"/>
    </location>
</feature>
<dbReference type="PANTHER" id="PTHR23531:SF2">
    <property type="entry name" value="PERMEASE"/>
    <property type="match status" value="1"/>
</dbReference>
<dbReference type="NCBIfam" id="NF047574">
    <property type="entry name" value="opine_export_Sa"/>
    <property type="match status" value="1"/>
</dbReference>
<keyword evidence="4 6" id="KW-1133">Transmembrane helix</keyword>
<feature type="transmembrane region" description="Helical" evidence="6">
    <location>
        <begin position="301"/>
        <end position="328"/>
    </location>
</feature>
<evidence type="ECO:0000313" key="8">
    <source>
        <dbReference type="EMBL" id="AFC32583.1"/>
    </source>
</evidence>
<organism evidence="8 9">
    <name type="scientific">Paenibacillus mucilaginosus 3016</name>
    <dbReference type="NCBI Taxonomy" id="1116391"/>
    <lineage>
        <taxon>Bacteria</taxon>
        <taxon>Bacillati</taxon>
        <taxon>Bacillota</taxon>
        <taxon>Bacilli</taxon>
        <taxon>Bacillales</taxon>
        <taxon>Paenibacillaceae</taxon>
        <taxon>Paenibacillus</taxon>
    </lineage>
</organism>
<dbReference type="STRING" id="1116391.PM3016_5922"/>
<protein>
    <submittedName>
        <fullName evidence="8">Major facilitator superfamily protein</fullName>
    </submittedName>
</protein>
<evidence type="ECO:0000256" key="3">
    <source>
        <dbReference type="ARBA" id="ARBA00022692"/>
    </source>
</evidence>
<dbReference type="Proteomes" id="UP000007523">
    <property type="component" value="Chromosome"/>
</dbReference>
<feature type="transmembrane region" description="Helical" evidence="6">
    <location>
        <begin position="12"/>
        <end position="34"/>
    </location>
</feature>
<name>H6NPH1_9BACL</name>
<dbReference type="KEGG" id="pmq:PM3016_5922"/>
<sequence>MAVQGPFSPGQIKLYLLAVLFFSANAILTVILPLQSDAQGMEQGEIGLMMGAYMLTCMLFRPWAGQWLSRYGALAVMRILLLVHAVCLVLFAVTGTDSYLWLRALQGAVTAFFSMIMQLSMVTMLSAADRAQGMSLYTLSTMIPQLFGPMAALFLWETGEPSLYLGVMIALSVTTWLTGFLAPLPAAPLGEGSYTFREMLRSTAQLWHNRILLVCSVVMLLASCIFGAVSTFLPLYMEKTGTGHAGYYLMLQGLVVVVCRFVLRKHIPSDGSWHTGLIAGLLLSAAAGSQLLSLMESLGALVYVSAVCNGLAVAFLYPTLVTYLSFVLPSRSRAVLLGLFISSYDLGFSSGGLFMGMLAQRISYSGMFTFCAWLGLSAFLVVLMNKKRMSTSKAES</sequence>
<feature type="transmembrane region" description="Helical" evidence="6">
    <location>
        <begin position="71"/>
        <end position="94"/>
    </location>
</feature>
<dbReference type="InterPro" id="IPR011701">
    <property type="entry name" value="MFS"/>
</dbReference>
<keyword evidence="5 6" id="KW-0472">Membrane</keyword>
<evidence type="ECO:0000259" key="7">
    <source>
        <dbReference type="PROSITE" id="PS50850"/>
    </source>
</evidence>
<keyword evidence="3 6" id="KW-0812">Transmembrane</keyword>
<dbReference type="Gene3D" id="1.20.1250.20">
    <property type="entry name" value="MFS general substrate transporter like domains"/>
    <property type="match status" value="1"/>
</dbReference>
<dbReference type="Pfam" id="PF07690">
    <property type="entry name" value="MFS_1"/>
    <property type="match status" value="2"/>
</dbReference>
<feature type="transmembrane region" description="Helical" evidence="6">
    <location>
        <begin position="46"/>
        <end position="64"/>
    </location>
</feature>
<dbReference type="InterPro" id="IPR052714">
    <property type="entry name" value="MFS_Exporter"/>
</dbReference>
<gene>
    <name evidence="8" type="ORF">PM3016_5922</name>
</gene>
<dbReference type="PANTHER" id="PTHR23531">
    <property type="entry name" value="QUINOLENE RESISTANCE PROTEIN NORA"/>
    <property type="match status" value="1"/>
</dbReference>
<evidence type="ECO:0000256" key="4">
    <source>
        <dbReference type="ARBA" id="ARBA00022989"/>
    </source>
</evidence>
<evidence type="ECO:0000256" key="5">
    <source>
        <dbReference type="ARBA" id="ARBA00023136"/>
    </source>
</evidence>
<evidence type="ECO:0000256" key="6">
    <source>
        <dbReference type="SAM" id="Phobius"/>
    </source>
</evidence>
<dbReference type="GO" id="GO:0022857">
    <property type="term" value="F:transmembrane transporter activity"/>
    <property type="evidence" value="ECO:0007669"/>
    <property type="project" value="InterPro"/>
</dbReference>
<feature type="domain" description="Major facilitator superfamily (MFS) profile" evidence="7">
    <location>
        <begin position="211"/>
        <end position="396"/>
    </location>
</feature>
<keyword evidence="9" id="KW-1185">Reference proteome</keyword>
<feature type="transmembrane region" description="Helical" evidence="6">
    <location>
        <begin position="100"/>
        <end position="122"/>
    </location>
</feature>
<feature type="transmembrane region" description="Helical" evidence="6">
    <location>
        <begin position="162"/>
        <end position="190"/>
    </location>
</feature>
<reference evidence="8 9" key="1">
    <citation type="journal article" date="2012" name="J. Bacteriol.">
        <title>Complete Genome Sequence of Paenibacillus mucilaginosus 3016, a Bacterium Functional as Microbial Fertilizer.</title>
        <authorList>
            <person name="Ma M."/>
            <person name="Wang Z."/>
            <person name="Li L."/>
            <person name="Jiang X."/>
            <person name="Guan D."/>
            <person name="Cao F."/>
            <person name="Chen H."/>
            <person name="Wang X."/>
            <person name="Shen D."/>
            <person name="Du B."/>
            <person name="Li J."/>
        </authorList>
    </citation>
    <scope>NUCLEOTIDE SEQUENCE [LARGE SCALE GENOMIC DNA]</scope>
    <source>
        <strain evidence="8 9">3016</strain>
    </source>
</reference>
<evidence type="ECO:0000256" key="1">
    <source>
        <dbReference type="ARBA" id="ARBA00004651"/>
    </source>
</evidence>
<dbReference type="InterPro" id="IPR036259">
    <property type="entry name" value="MFS_trans_sf"/>
</dbReference>
<feature type="transmembrane region" description="Helical" evidence="6">
    <location>
        <begin position="362"/>
        <end position="383"/>
    </location>
</feature>
<feature type="transmembrane region" description="Helical" evidence="6">
    <location>
        <begin position="245"/>
        <end position="263"/>
    </location>
</feature>
<keyword evidence="2" id="KW-0813">Transport</keyword>
<feature type="transmembrane region" description="Helical" evidence="6">
    <location>
        <begin position="134"/>
        <end position="156"/>
    </location>
</feature>
<evidence type="ECO:0000313" key="9">
    <source>
        <dbReference type="Proteomes" id="UP000007523"/>
    </source>
</evidence>
<dbReference type="RefSeq" id="WP_014371881.1">
    <property type="nucleotide sequence ID" value="NC_016935.1"/>
</dbReference>
<comment type="subcellular location">
    <subcellularLocation>
        <location evidence="1">Cell membrane</location>
        <topology evidence="1">Multi-pass membrane protein</topology>
    </subcellularLocation>
</comment>
<evidence type="ECO:0000256" key="2">
    <source>
        <dbReference type="ARBA" id="ARBA00022448"/>
    </source>
</evidence>
<feature type="transmembrane region" description="Helical" evidence="6">
    <location>
        <begin position="275"/>
        <end position="295"/>
    </location>
</feature>
<feature type="transmembrane region" description="Helical" evidence="6">
    <location>
        <begin position="335"/>
        <end position="356"/>
    </location>
</feature>
<proteinExistence type="predicted"/>
<accession>H6NPH1</accession>
<dbReference type="EMBL" id="CP003235">
    <property type="protein sequence ID" value="AFC32583.1"/>
    <property type="molecule type" value="Genomic_DNA"/>
</dbReference>
<dbReference type="PROSITE" id="PS50850">
    <property type="entry name" value="MFS"/>
    <property type="match status" value="1"/>
</dbReference>
<dbReference type="InterPro" id="IPR020846">
    <property type="entry name" value="MFS_dom"/>
</dbReference>